<keyword evidence="3" id="KW-1185">Reference proteome</keyword>
<evidence type="ECO:0000313" key="2">
    <source>
        <dbReference type="EMBL" id="SJM36882.1"/>
    </source>
</evidence>
<evidence type="ECO:0000256" key="1">
    <source>
        <dbReference type="SAM" id="SignalP"/>
    </source>
</evidence>
<evidence type="ECO:0008006" key="4">
    <source>
        <dbReference type="Google" id="ProtNLM"/>
    </source>
</evidence>
<evidence type="ECO:0000313" key="3">
    <source>
        <dbReference type="Proteomes" id="UP000188169"/>
    </source>
</evidence>
<dbReference type="AlphaFoldDB" id="A0A1R4EEI0"/>
<dbReference type="Proteomes" id="UP000188169">
    <property type="component" value="Unassembled WGS sequence"/>
</dbReference>
<reference evidence="3" key="1">
    <citation type="submission" date="2017-02" db="EMBL/GenBank/DDBJ databases">
        <authorList>
            <person name="Mornico D."/>
        </authorList>
    </citation>
    <scope>NUCLEOTIDE SEQUENCE [LARGE SCALE GENOMIC DNA]</scope>
</reference>
<dbReference type="RefSeq" id="WP_077448266.1">
    <property type="nucleotide sequence ID" value="NZ_FUGD01000065.1"/>
</dbReference>
<feature type="signal peptide" evidence="1">
    <location>
        <begin position="1"/>
        <end position="20"/>
    </location>
</feature>
<protein>
    <recommendedName>
        <fullName evidence="4">Alkaline proteinase inhibitor/ Outer membrane lipoprotein Omp19 domain-containing protein</fullName>
    </recommendedName>
</protein>
<name>A0A1R4EEI0_9GAMM</name>
<proteinExistence type="predicted"/>
<organism evidence="2 3">
    <name type="scientific">Psychrobacter pasteurii</name>
    <dbReference type="NCBI Taxonomy" id="1945520"/>
    <lineage>
        <taxon>Bacteria</taxon>
        <taxon>Pseudomonadati</taxon>
        <taxon>Pseudomonadota</taxon>
        <taxon>Gammaproteobacteria</taxon>
        <taxon>Moraxellales</taxon>
        <taxon>Moraxellaceae</taxon>
        <taxon>Psychrobacter</taxon>
    </lineage>
</organism>
<keyword evidence="1" id="KW-0732">Signal</keyword>
<dbReference type="OrthoDB" id="6401922at2"/>
<gene>
    <name evidence="2" type="ORF">A1019T_00849</name>
</gene>
<dbReference type="EMBL" id="FUGD01000065">
    <property type="protein sequence ID" value="SJM36882.1"/>
    <property type="molecule type" value="Genomic_DNA"/>
</dbReference>
<sequence>MWKQVAALASGLLMSSIVTAADPKIESSKASLYVGKWVMACGTLAEINHLPNRHYMNFDKKYPNQSLTALVWNKDYRWFENRYGKIDNYVGYRFCVSGAIAATQNRLQINVTNPQFIRLMAD</sequence>
<dbReference type="STRING" id="1945520.A1019T_00849"/>
<feature type="chain" id="PRO_5012413173" description="Alkaline proteinase inhibitor/ Outer membrane lipoprotein Omp19 domain-containing protein" evidence="1">
    <location>
        <begin position="21"/>
        <end position="122"/>
    </location>
</feature>
<accession>A0A1R4EEI0</accession>